<accession>A0A7J7MB54</accession>
<gene>
    <name evidence="2" type="ORF">GIB67_031439</name>
</gene>
<evidence type="ECO:0000313" key="2">
    <source>
        <dbReference type="EMBL" id="KAF6152117.1"/>
    </source>
</evidence>
<comment type="caution">
    <text evidence="2">The sequence shown here is derived from an EMBL/GenBank/DDBJ whole genome shotgun (WGS) entry which is preliminary data.</text>
</comment>
<sequence length="217" mass="25466">MLDNPKEPYSNKVADRNDHIKRILSSEKRCRWNLRMGREPFHRLCALIKDRDLLRDTRNCNVEEQLMRFLHIFGHNVRHRVLEGRYYRSLETISRQFNEVLDAIVKLYKVLIADHGETIHNGKVQIQVTDDPRFSPYFKDCLGAFDGTHIIASVPENETIKFRSGRSNKITQNILVACSFNLRFTYILAGWEGTAHDQYFLDDARHRLNAFVIPHGK</sequence>
<name>A0A7J7MB54_9MAGN</name>
<dbReference type="Pfam" id="PF26138">
    <property type="entry name" value="DUF8040"/>
    <property type="match status" value="1"/>
</dbReference>
<proteinExistence type="predicted"/>
<dbReference type="EMBL" id="JACGCM010001655">
    <property type="protein sequence ID" value="KAF6152117.1"/>
    <property type="molecule type" value="Genomic_DNA"/>
</dbReference>
<protein>
    <recommendedName>
        <fullName evidence="1">DUF8040 domain-containing protein</fullName>
    </recommendedName>
</protein>
<keyword evidence="3" id="KW-1185">Reference proteome</keyword>
<feature type="domain" description="DUF8040" evidence="1">
    <location>
        <begin position="18"/>
        <end position="106"/>
    </location>
</feature>
<organism evidence="2 3">
    <name type="scientific">Kingdonia uniflora</name>
    <dbReference type="NCBI Taxonomy" id="39325"/>
    <lineage>
        <taxon>Eukaryota</taxon>
        <taxon>Viridiplantae</taxon>
        <taxon>Streptophyta</taxon>
        <taxon>Embryophyta</taxon>
        <taxon>Tracheophyta</taxon>
        <taxon>Spermatophyta</taxon>
        <taxon>Magnoliopsida</taxon>
        <taxon>Ranunculales</taxon>
        <taxon>Circaeasteraceae</taxon>
        <taxon>Kingdonia</taxon>
    </lineage>
</organism>
<dbReference type="InterPro" id="IPR045249">
    <property type="entry name" value="HARBI1-like"/>
</dbReference>
<dbReference type="InterPro" id="IPR058353">
    <property type="entry name" value="DUF8040"/>
</dbReference>
<dbReference type="AlphaFoldDB" id="A0A7J7MB54"/>
<dbReference type="OrthoDB" id="1851308at2759"/>
<evidence type="ECO:0000313" key="3">
    <source>
        <dbReference type="Proteomes" id="UP000541444"/>
    </source>
</evidence>
<reference evidence="2 3" key="1">
    <citation type="journal article" date="2020" name="IScience">
        <title>Genome Sequencing of the Endangered Kingdonia uniflora (Circaeasteraceae, Ranunculales) Reveals Potential Mechanisms of Evolutionary Specialization.</title>
        <authorList>
            <person name="Sun Y."/>
            <person name="Deng T."/>
            <person name="Zhang A."/>
            <person name="Moore M.J."/>
            <person name="Landis J.B."/>
            <person name="Lin N."/>
            <person name="Zhang H."/>
            <person name="Zhang X."/>
            <person name="Huang J."/>
            <person name="Zhang X."/>
            <person name="Sun H."/>
            <person name="Wang H."/>
        </authorList>
    </citation>
    <scope>NUCLEOTIDE SEQUENCE [LARGE SCALE GENOMIC DNA]</scope>
    <source>
        <strain evidence="2">TB1705</strain>
        <tissue evidence="2">Leaf</tissue>
    </source>
</reference>
<dbReference type="PANTHER" id="PTHR22930">
    <property type="match status" value="1"/>
</dbReference>
<dbReference type="Proteomes" id="UP000541444">
    <property type="component" value="Unassembled WGS sequence"/>
</dbReference>
<dbReference type="PANTHER" id="PTHR22930:SF285">
    <property type="entry name" value="PROTEIN ALP1-LIKE"/>
    <property type="match status" value="1"/>
</dbReference>
<evidence type="ECO:0000259" key="1">
    <source>
        <dbReference type="Pfam" id="PF26138"/>
    </source>
</evidence>